<accession>Q13P83</accession>
<gene>
    <name evidence="2" type="ORF">Bxe_B1862</name>
</gene>
<dbReference type="AlphaFoldDB" id="Q13P83"/>
<feature type="region of interest" description="Disordered" evidence="1">
    <location>
        <begin position="46"/>
        <end position="85"/>
    </location>
</feature>
<dbReference type="EMBL" id="CP000271">
    <property type="protein sequence ID" value="ABE34106.1"/>
    <property type="molecule type" value="Genomic_DNA"/>
</dbReference>
<name>Q13P83_PARXL</name>
<evidence type="ECO:0000313" key="3">
    <source>
        <dbReference type="Proteomes" id="UP000001817"/>
    </source>
</evidence>
<reference evidence="2 3" key="1">
    <citation type="journal article" date="2006" name="Proc. Natl. Acad. Sci. U.S.A.">
        <title>Burkholderia xenovorans LB400 harbors a multi-replicon, 9.73-Mbp genome shaped for versatility.</title>
        <authorList>
            <person name="Chain P.S."/>
            <person name="Denef V.J."/>
            <person name="Konstantinidis K.T."/>
            <person name="Vergez L.M."/>
            <person name="Agullo L."/>
            <person name="Reyes V.L."/>
            <person name="Hauser L."/>
            <person name="Cordova M."/>
            <person name="Gomez L."/>
            <person name="Gonzalez M."/>
            <person name="Land M."/>
            <person name="Lao V."/>
            <person name="Larimer F."/>
            <person name="LiPuma J.J."/>
            <person name="Mahenthiralingam E."/>
            <person name="Malfatti S.A."/>
            <person name="Marx C.J."/>
            <person name="Parnell J.J."/>
            <person name="Ramette A."/>
            <person name="Richardson P."/>
            <person name="Seeger M."/>
            <person name="Smith D."/>
            <person name="Spilker T."/>
            <person name="Sul W.J."/>
            <person name="Tsoi T.V."/>
            <person name="Ulrich L.E."/>
            <person name="Zhulin I.B."/>
            <person name="Tiedje J.M."/>
        </authorList>
    </citation>
    <scope>NUCLEOTIDE SEQUENCE [LARGE SCALE GENOMIC DNA]</scope>
    <source>
        <strain evidence="2 3">LB400</strain>
    </source>
</reference>
<organism evidence="2 3">
    <name type="scientific">Paraburkholderia xenovorans (strain LB400)</name>
    <dbReference type="NCBI Taxonomy" id="266265"/>
    <lineage>
        <taxon>Bacteria</taxon>
        <taxon>Pseudomonadati</taxon>
        <taxon>Pseudomonadota</taxon>
        <taxon>Betaproteobacteria</taxon>
        <taxon>Burkholderiales</taxon>
        <taxon>Burkholderiaceae</taxon>
        <taxon>Paraburkholderia</taxon>
    </lineage>
</organism>
<evidence type="ECO:0000313" key="2">
    <source>
        <dbReference type="EMBL" id="ABE34106.1"/>
    </source>
</evidence>
<dbReference type="KEGG" id="bxe:Bxe_B1862"/>
<sequence>MSHARIERRVLVEQRSADEMQVTQNALQVMTPLAIGMNRLQHVLRNPGGRAHGYQRASKGPAPSTSARIPALRRSPQGRRSASLS</sequence>
<keyword evidence="3" id="KW-1185">Reference proteome</keyword>
<proteinExistence type="predicted"/>
<evidence type="ECO:0000256" key="1">
    <source>
        <dbReference type="SAM" id="MobiDB-lite"/>
    </source>
</evidence>
<dbReference type="Proteomes" id="UP000001817">
    <property type="component" value="Chromosome 2"/>
</dbReference>
<protein>
    <submittedName>
        <fullName evidence="2">Uncharacterized protein</fullName>
    </submittedName>
</protein>